<sequence length="20" mass="2209">MSSCFPFSFAPHLSLCISMC</sequence>
<accession>A0A0A9BXK9</accession>
<protein>
    <submittedName>
        <fullName evidence="1">Uncharacterized protein</fullName>
    </submittedName>
</protein>
<name>A0A0A9BXK9_ARUDO</name>
<dbReference type="EMBL" id="GBRH01229869">
    <property type="protein sequence ID" value="JAD68026.1"/>
    <property type="molecule type" value="Transcribed_RNA"/>
</dbReference>
<proteinExistence type="predicted"/>
<dbReference type="AlphaFoldDB" id="A0A0A9BXK9"/>
<evidence type="ECO:0000313" key="1">
    <source>
        <dbReference type="EMBL" id="JAD68026.1"/>
    </source>
</evidence>
<reference evidence="1" key="1">
    <citation type="submission" date="2014-09" db="EMBL/GenBank/DDBJ databases">
        <authorList>
            <person name="Magalhaes I.L.F."/>
            <person name="Oliveira U."/>
            <person name="Santos F.R."/>
            <person name="Vidigal T.H.D.A."/>
            <person name="Brescovit A.D."/>
            <person name="Santos A.J."/>
        </authorList>
    </citation>
    <scope>NUCLEOTIDE SEQUENCE</scope>
    <source>
        <tissue evidence="1">Shoot tissue taken approximately 20 cm above the soil surface</tissue>
    </source>
</reference>
<reference evidence="1" key="2">
    <citation type="journal article" date="2015" name="Data Brief">
        <title>Shoot transcriptome of the giant reed, Arundo donax.</title>
        <authorList>
            <person name="Barrero R.A."/>
            <person name="Guerrero F.D."/>
            <person name="Moolhuijzen P."/>
            <person name="Goolsby J.A."/>
            <person name="Tidwell J."/>
            <person name="Bellgard S.E."/>
            <person name="Bellgard M.I."/>
        </authorList>
    </citation>
    <scope>NUCLEOTIDE SEQUENCE</scope>
    <source>
        <tissue evidence="1">Shoot tissue taken approximately 20 cm above the soil surface</tissue>
    </source>
</reference>
<organism evidence="1">
    <name type="scientific">Arundo donax</name>
    <name type="common">Giant reed</name>
    <name type="synonym">Donax arundinaceus</name>
    <dbReference type="NCBI Taxonomy" id="35708"/>
    <lineage>
        <taxon>Eukaryota</taxon>
        <taxon>Viridiplantae</taxon>
        <taxon>Streptophyta</taxon>
        <taxon>Embryophyta</taxon>
        <taxon>Tracheophyta</taxon>
        <taxon>Spermatophyta</taxon>
        <taxon>Magnoliopsida</taxon>
        <taxon>Liliopsida</taxon>
        <taxon>Poales</taxon>
        <taxon>Poaceae</taxon>
        <taxon>PACMAD clade</taxon>
        <taxon>Arundinoideae</taxon>
        <taxon>Arundineae</taxon>
        <taxon>Arundo</taxon>
    </lineage>
</organism>